<organism evidence="1 2">
    <name type="scientific">Nostoc minutum NIES-26</name>
    <dbReference type="NCBI Taxonomy" id="1844469"/>
    <lineage>
        <taxon>Bacteria</taxon>
        <taxon>Bacillati</taxon>
        <taxon>Cyanobacteriota</taxon>
        <taxon>Cyanophyceae</taxon>
        <taxon>Nostocales</taxon>
        <taxon>Nostocaceae</taxon>
        <taxon>Nostoc</taxon>
    </lineage>
</organism>
<evidence type="ECO:0000313" key="1">
    <source>
        <dbReference type="EMBL" id="RCJ19074.1"/>
    </source>
</evidence>
<protein>
    <submittedName>
        <fullName evidence="1">Uncharacterized protein</fullName>
    </submittedName>
</protein>
<evidence type="ECO:0000313" key="2">
    <source>
        <dbReference type="Proteomes" id="UP000252107"/>
    </source>
</evidence>
<dbReference type="Proteomes" id="UP000252107">
    <property type="component" value="Unassembled WGS sequence"/>
</dbReference>
<dbReference type="EMBL" id="LXQD01000343">
    <property type="protein sequence ID" value="RCJ19074.1"/>
    <property type="molecule type" value="Genomic_DNA"/>
</dbReference>
<gene>
    <name evidence="1" type="ORF">A6770_32355</name>
</gene>
<dbReference type="AlphaFoldDB" id="A0A367Q6Z5"/>
<keyword evidence="2" id="KW-1185">Reference proteome</keyword>
<reference evidence="1" key="1">
    <citation type="submission" date="2016-04" db="EMBL/GenBank/DDBJ databases">
        <authorList>
            <person name="Tabuchi Yagui T.R."/>
        </authorList>
    </citation>
    <scope>NUCLEOTIDE SEQUENCE [LARGE SCALE GENOMIC DNA]</scope>
    <source>
        <strain evidence="1">NIES-26</strain>
    </source>
</reference>
<comment type="caution">
    <text evidence="1">The sequence shown here is derived from an EMBL/GenBank/DDBJ whole genome shotgun (WGS) entry which is preliminary data.</text>
</comment>
<accession>A0A367Q6Z5</accession>
<proteinExistence type="predicted"/>
<name>A0A367Q6Z5_9NOSO</name>
<sequence>MRVKIKEFAIADFQSIYQLDRTHKRLLGNLVKIWSGCTQIVSSFYQKSSLRPLIKKVGICIQIILVNLQIILDDICYQQMIYRYIKSIGWHDLQYIAFIACSCQRVEIILIFNRVISTTQIIDLKCLGASVIQYAILNQAYTDIVNTANPKFYV</sequence>